<comment type="caution">
    <text evidence="1">The sequence shown here is derived from an EMBL/GenBank/DDBJ whole genome shotgun (WGS) entry which is preliminary data.</text>
</comment>
<gene>
    <name evidence="1" type="ORF">FOZ60_002878</name>
</gene>
<dbReference type="EMBL" id="JABANP010000154">
    <property type="protein sequence ID" value="KAF4688346.1"/>
    <property type="molecule type" value="Genomic_DNA"/>
</dbReference>
<protein>
    <submittedName>
        <fullName evidence="1">Uncharacterized protein</fullName>
    </submittedName>
</protein>
<dbReference type="Proteomes" id="UP000541610">
    <property type="component" value="Unassembled WGS sequence"/>
</dbReference>
<proteinExistence type="predicted"/>
<reference evidence="1 2" key="1">
    <citation type="submission" date="2020-04" db="EMBL/GenBank/DDBJ databases">
        <title>Perkinsus olseni comparative genomics.</title>
        <authorList>
            <person name="Bogema D.R."/>
        </authorList>
    </citation>
    <scope>NUCLEOTIDE SEQUENCE [LARGE SCALE GENOMIC DNA]</scope>
    <source>
        <strain evidence="1">00978-12</strain>
    </source>
</reference>
<organism evidence="1 2">
    <name type="scientific">Perkinsus olseni</name>
    <name type="common">Perkinsus atlanticus</name>
    <dbReference type="NCBI Taxonomy" id="32597"/>
    <lineage>
        <taxon>Eukaryota</taxon>
        <taxon>Sar</taxon>
        <taxon>Alveolata</taxon>
        <taxon>Perkinsozoa</taxon>
        <taxon>Perkinsea</taxon>
        <taxon>Perkinsida</taxon>
        <taxon>Perkinsidae</taxon>
        <taxon>Perkinsus</taxon>
    </lineage>
</organism>
<dbReference type="AlphaFoldDB" id="A0A7J6NXT9"/>
<accession>A0A7J6NXT9</accession>
<evidence type="ECO:0000313" key="1">
    <source>
        <dbReference type="EMBL" id="KAF4688346.1"/>
    </source>
</evidence>
<name>A0A7J6NXT9_PEROL</name>
<sequence>MVPGRHSQVTFPGLTGSNSVKEYNRNYPYTSIKTTFLFKEAPLIDTGTDPLGDIDALTYYKELKRLNATASKLALKNLTDGQKELMRKHLDELGQHGKDTANEVREVCSAVREGLVEEFGLFDNLCEIVRVNSNKAIEVAKNAGRRFEEKDGRTMITRDLRGKRKFRP</sequence>
<dbReference type="OrthoDB" id="10393164at2759"/>
<evidence type="ECO:0000313" key="2">
    <source>
        <dbReference type="Proteomes" id="UP000541610"/>
    </source>
</evidence>